<evidence type="ECO:0000256" key="5">
    <source>
        <dbReference type="ARBA" id="ARBA00022475"/>
    </source>
</evidence>
<dbReference type="HAMAP" id="MF_01810">
    <property type="entry name" value="YidC_type1"/>
    <property type="match status" value="1"/>
</dbReference>
<dbReference type="EMBL" id="VIKS01000004">
    <property type="protein sequence ID" value="TQV88596.1"/>
    <property type="molecule type" value="Genomic_DNA"/>
</dbReference>
<evidence type="ECO:0000313" key="18">
    <source>
        <dbReference type="Proteomes" id="UP000315439"/>
    </source>
</evidence>
<dbReference type="RefSeq" id="WP_142893104.1">
    <property type="nucleotide sequence ID" value="NZ_ML660162.1"/>
</dbReference>
<evidence type="ECO:0000256" key="7">
    <source>
        <dbReference type="ARBA" id="ARBA00022927"/>
    </source>
</evidence>
<evidence type="ECO:0000256" key="1">
    <source>
        <dbReference type="ARBA" id="ARBA00004429"/>
    </source>
</evidence>
<keyword evidence="9 13" id="KW-0472">Membrane</keyword>
<comment type="subcellular location">
    <subcellularLocation>
        <location evidence="1">Cell inner membrane</location>
        <topology evidence="1">Multi-pass membrane protein</topology>
    </subcellularLocation>
    <subcellularLocation>
        <location evidence="13">Cell membrane</location>
        <topology evidence="13">Multi-pass membrane protein</topology>
    </subcellularLocation>
</comment>
<evidence type="ECO:0000256" key="9">
    <source>
        <dbReference type="ARBA" id="ARBA00023136"/>
    </source>
</evidence>
<comment type="caution">
    <text evidence="17">The sequence shown here is derived from an EMBL/GenBank/DDBJ whole genome shotgun (WGS) entry which is preliminary data.</text>
</comment>
<dbReference type="GO" id="GO:0015031">
    <property type="term" value="P:protein transport"/>
    <property type="evidence" value="ECO:0007669"/>
    <property type="project" value="UniProtKB-KW"/>
</dbReference>
<evidence type="ECO:0000259" key="16">
    <source>
        <dbReference type="Pfam" id="PF14849"/>
    </source>
</evidence>
<dbReference type="InterPro" id="IPR028055">
    <property type="entry name" value="YidC/Oxa/ALB_C"/>
</dbReference>
<name>A0A545UGJ6_9GAMM</name>
<keyword evidence="8 13" id="KW-1133">Transmembrane helix</keyword>
<evidence type="ECO:0000256" key="12">
    <source>
        <dbReference type="ARBA" id="ARBA00033342"/>
    </source>
</evidence>
<sequence length="569" mass="64876">MESARTFLFILFAFLTFLLYQAWQEDHKPEPVSKPSIESSVDVYQSEQAIPSASPNNADDLSAEIPQEPGKTNPSVEVSVSTQPIEVITDTLKVLISPNGGNLVSAELLNYKMSLDENSPPINILENRDGRIFLALSGLFGTGAPDFNKNVANYHSAQNHYELDGKESINVDLTWVNANGVEYIKRFTFHKGQYVVDVKFLVNNKSSERIANRMFTALQRDQLPADGQESVGIGMQSYLGPAYSTQESKYEKYDFDDLAESDLSAQTQGGWIAILQHYFVTAWVPEGESKSINKIDATSKNLRKAGLSQIRITQDWVWIDPDQSVEFAAKLYVGPKIQADLEKLSEGLELTVDYGFLWWIGQPIFYMLIFFQGFVINWGAAIILVTIAIKMLLYPLARAQYRSFAKMRLLQPKMTAMKERYGDDRQQMSMKMMELYKKEKVNPLGGCFPLLIQMPVFIALYWVLMESVELRHAPFILWINDLAVKDPYYILPLLMGASMYLMQKMQPTSPTMDPMQQKMLQMMPVFMTIFFVFFPAGLVLYWLMNNLISIAQQLYITNQFNKEQEAKNK</sequence>
<dbReference type="PRINTS" id="PR00701">
    <property type="entry name" value="60KDINNERMP"/>
</dbReference>
<comment type="caution">
    <text evidence="13">Lacks conserved residue(s) required for the propagation of feature annotation.</text>
</comment>
<dbReference type="InterPro" id="IPR038221">
    <property type="entry name" value="YidC_periplasmic_sf"/>
</dbReference>
<evidence type="ECO:0000256" key="11">
    <source>
        <dbReference type="ARBA" id="ARBA00033245"/>
    </source>
</evidence>
<dbReference type="CDD" id="cd20070">
    <property type="entry name" value="5TM_YidC_Alb3"/>
    <property type="match status" value="1"/>
</dbReference>
<dbReference type="OrthoDB" id="9780552at2"/>
<keyword evidence="6 13" id="KW-0812">Transmembrane</keyword>
<feature type="compositionally biased region" description="Polar residues" evidence="14">
    <location>
        <begin position="48"/>
        <end position="59"/>
    </location>
</feature>
<evidence type="ECO:0000256" key="14">
    <source>
        <dbReference type="SAM" id="MobiDB-lite"/>
    </source>
</evidence>
<dbReference type="InterPro" id="IPR047196">
    <property type="entry name" value="YidC_ALB_C"/>
</dbReference>
<dbReference type="PANTHER" id="PTHR12428:SF65">
    <property type="entry name" value="CYTOCHROME C OXIDASE ASSEMBLY PROTEIN COX18, MITOCHONDRIAL"/>
    <property type="match status" value="1"/>
</dbReference>
<dbReference type="CDD" id="cd19961">
    <property type="entry name" value="EcYidC-like_peri"/>
    <property type="match status" value="1"/>
</dbReference>
<keyword evidence="5 13" id="KW-1003">Cell membrane</keyword>
<evidence type="ECO:0000256" key="6">
    <source>
        <dbReference type="ARBA" id="ARBA00022692"/>
    </source>
</evidence>
<dbReference type="Pfam" id="PF14849">
    <property type="entry name" value="YidC_periplas"/>
    <property type="match status" value="1"/>
</dbReference>
<feature type="domain" description="Membrane insertase YidC/Oxa/ALB C-terminal" evidence="15">
    <location>
        <begin position="378"/>
        <end position="557"/>
    </location>
</feature>
<evidence type="ECO:0000256" key="8">
    <source>
        <dbReference type="ARBA" id="ARBA00022989"/>
    </source>
</evidence>
<keyword evidence="18" id="KW-1185">Reference proteome</keyword>
<reference evidence="17 18" key="1">
    <citation type="submission" date="2019-07" db="EMBL/GenBank/DDBJ databases">
        <title>Draft genome for Aliikangiella sp. M105.</title>
        <authorList>
            <person name="Wang G."/>
        </authorList>
    </citation>
    <scope>NUCLEOTIDE SEQUENCE [LARGE SCALE GENOMIC DNA]</scope>
    <source>
        <strain evidence="17 18">M105</strain>
    </source>
</reference>
<comment type="similarity">
    <text evidence="2 13">Belongs to the OXA1/ALB3/YidC family. Type 1 subfamily.</text>
</comment>
<dbReference type="GO" id="GO:0032977">
    <property type="term" value="F:membrane insertase activity"/>
    <property type="evidence" value="ECO:0007669"/>
    <property type="project" value="InterPro"/>
</dbReference>
<dbReference type="Pfam" id="PF02096">
    <property type="entry name" value="60KD_IMP"/>
    <property type="match status" value="1"/>
</dbReference>
<feature type="transmembrane region" description="Helical" evidence="13">
    <location>
        <begin position="364"/>
        <end position="393"/>
    </location>
</feature>
<keyword evidence="7 13" id="KW-0653">Protein transport</keyword>
<evidence type="ECO:0000259" key="15">
    <source>
        <dbReference type="Pfam" id="PF02096"/>
    </source>
</evidence>
<dbReference type="Proteomes" id="UP000315439">
    <property type="component" value="Unassembled WGS sequence"/>
</dbReference>
<dbReference type="GO" id="GO:0005886">
    <property type="term" value="C:plasma membrane"/>
    <property type="evidence" value="ECO:0007669"/>
    <property type="project" value="UniProtKB-SubCell"/>
</dbReference>
<feature type="transmembrane region" description="Helical" evidence="13">
    <location>
        <begin position="524"/>
        <end position="544"/>
    </location>
</feature>
<dbReference type="InterPro" id="IPR019998">
    <property type="entry name" value="Membr_insert_YidC"/>
</dbReference>
<gene>
    <name evidence="13 17" type="primary">yidC</name>
    <name evidence="17" type="ORF">FLL46_08760</name>
</gene>
<protein>
    <recommendedName>
        <fullName evidence="3 13">Membrane protein insertase YidC</fullName>
    </recommendedName>
    <alternativeName>
        <fullName evidence="12 13">Foldase YidC</fullName>
    </alternativeName>
    <alternativeName>
        <fullName evidence="11 13">Membrane integrase YidC</fullName>
    </alternativeName>
    <alternativeName>
        <fullName evidence="13">Membrane protein YidC</fullName>
    </alternativeName>
</protein>
<dbReference type="PANTHER" id="PTHR12428">
    <property type="entry name" value="OXA1"/>
    <property type="match status" value="1"/>
</dbReference>
<dbReference type="NCBIfam" id="NF002352">
    <property type="entry name" value="PRK01318.1-3"/>
    <property type="match status" value="1"/>
</dbReference>
<dbReference type="PRINTS" id="PR01900">
    <property type="entry name" value="YIDCPROTEIN"/>
</dbReference>
<dbReference type="Gene3D" id="2.70.98.90">
    <property type="match status" value="1"/>
</dbReference>
<organism evidence="17 18">
    <name type="scientific">Aliikangiella coralliicola</name>
    <dbReference type="NCBI Taxonomy" id="2592383"/>
    <lineage>
        <taxon>Bacteria</taxon>
        <taxon>Pseudomonadati</taxon>
        <taxon>Pseudomonadota</taxon>
        <taxon>Gammaproteobacteria</taxon>
        <taxon>Oceanospirillales</taxon>
        <taxon>Pleioneaceae</taxon>
        <taxon>Aliikangiella</taxon>
    </lineage>
</organism>
<comment type="function">
    <text evidence="13">Required for the insertion and/or proper folding and/or complex formation of integral membrane proteins into the membrane. Involved in integration of membrane proteins that insert both dependently and independently of the Sec translocase complex, as well as at least some lipoproteins. Aids folding of multispanning membrane proteins.</text>
</comment>
<evidence type="ECO:0000256" key="2">
    <source>
        <dbReference type="ARBA" id="ARBA00010527"/>
    </source>
</evidence>
<dbReference type="NCBIfam" id="TIGR03592">
    <property type="entry name" value="yidC_oxa1_cterm"/>
    <property type="match status" value="1"/>
</dbReference>
<evidence type="ECO:0000256" key="10">
    <source>
        <dbReference type="ARBA" id="ARBA00023186"/>
    </source>
</evidence>
<comment type="subunit">
    <text evidence="13">Interacts with the Sec translocase complex via SecD. Specifically interacts with transmembrane segments of nascent integral membrane proteins during membrane integration.</text>
</comment>
<dbReference type="GO" id="GO:0051205">
    <property type="term" value="P:protein insertion into membrane"/>
    <property type="evidence" value="ECO:0007669"/>
    <property type="project" value="TreeGrafter"/>
</dbReference>
<dbReference type="AlphaFoldDB" id="A0A545UGJ6"/>
<dbReference type="NCBIfam" id="TIGR03593">
    <property type="entry name" value="yidC_nterm"/>
    <property type="match status" value="1"/>
</dbReference>
<feature type="region of interest" description="Disordered" evidence="14">
    <location>
        <begin position="48"/>
        <end position="76"/>
    </location>
</feature>
<keyword evidence="4 13" id="KW-0813">Transport</keyword>
<feature type="domain" description="Membrane insertase YidC N-terminal" evidence="16">
    <location>
        <begin position="85"/>
        <end position="366"/>
    </location>
</feature>
<accession>A0A545UGJ6</accession>
<keyword evidence="10 13" id="KW-0143">Chaperone</keyword>
<proteinExistence type="inferred from homology"/>
<dbReference type="InterPro" id="IPR028053">
    <property type="entry name" value="Membr_insert_YidC_N"/>
</dbReference>
<evidence type="ECO:0000256" key="13">
    <source>
        <dbReference type="HAMAP-Rule" id="MF_01810"/>
    </source>
</evidence>
<dbReference type="InterPro" id="IPR001708">
    <property type="entry name" value="YidC/ALB3/OXA1/COX18"/>
</dbReference>
<evidence type="ECO:0000256" key="3">
    <source>
        <dbReference type="ARBA" id="ARBA00015325"/>
    </source>
</evidence>
<evidence type="ECO:0000313" key="17">
    <source>
        <dbReference type="EMBL" id="TQV88596.1"/>
    </source>
</evidence>
<evidence type="ECO:0000256" key="4">
    <source>
        <dbReference type="ARBA" id="ARBA00022448"/>
    </source>
</evidence>
<feature type="transmembrane region" description="Helical" evidence="13">
    <location>
        <begin position="441"/>
        <end position="464"/>
    </location>
</feature>